<protein>
    <submittedName>
        <fullName evidence="3">Uncharacterized protein</fullName>
    </submittedName>
</protein>
<evidence type="ECO:0000313" key="4">
    <source>
        <dbReference type="Proteomes" id="UP001497522"/>
    </source>
</evidence>
<keyword evidence="1" id="KW-0175">Coiled coil</keyword>
<proteinExistence type="predicted"/>
<dbReference type="Proteomes" id="UP001497522">
    <property type="component" value="Chromosome 2"/>
</dbReference>
<dbReference type="InterPro" id="IPR012876">
    <property type="entry name" value="DUF1677_pln"/>
</dbReference>
<gene>
    <name evidence="3" type="ORF">CSSPJE1EN2_LOCUS13806</name>
</gene>
<reference evidence="3 4" key="1">
    <citation type="submission" date="2024-03" db="EMBL/GenBank/DDBJ databases">
        <authorList>
            <consortium name="ELIXIR-Norway"/>
            <consortium name="Elixir Norway"/>
        </authorList>
    </citation>
    <scope>NUCLEOTIDE SEQUENCE [LARGE SCALE GENOMIC DNA]</scope>
</reference>
<organism evidence="3 4">
    <name type="scientific">Sphagnum jensenii</name>
    <dbReference type="NCBI Taxonomy" id="128206"/>
    <lineage>
        <taxon>Eukaryota</taxon>
        <taxon>Viridiplantae</taxon>
        <taxon>Streptophyta</taxon>
        <taxon>Embryophyta</taxon>
        <taxon>Bryophyta</taxon>
        <taxon>Sphagnophytina</taxon>
        <taxon>Sphagnopsida</taxon>
        <taxon>Sphagnales</taxon>
        <taxon>Sphagnaceae</taxon>
        <taxon>Sphagnum</taxon>
    </lineage>
</organism>
<keyword evidence="4" id="KW-1185">Reference proteome</keyword>
<evidence type="ECO:0000256" key="1">
    <source>
        <dbReference type="SAM" id="Coils"/>
    </source>
</evidence>
<dbReference type="EMBL" id="OZ023703">
    <property type="protein sequence ID" value="CAK9871138.1"/>
    <property type="molecule type" value="Genomic_DNA"/>
</dbReference>
<dbReference type="PANTHER" id="PTHR33108">
    <property type="entry name" value="OS01G0745000 PROTEIN"/>
    <property type="match status" value="1"/>
</dbReference>
<dbReference type="Pfam" id="PF07911">
    <property type="entry name" value="DUF1677"/>
    <property type="match status" value="1"/>
</dbReference>
<sequence length="211" mass="22736">MAAASSLTVTRGRGETHLCKASSEATGIAKMVENYGDWAAVAAAAAAASTTVSSTLEEEIEEEEEEEEEAAAETCCSSCCLYENCECCGLREECTPAYVERMRAISCGRFVCGLCVEAVKEEMKRMGEGTAMEDALHAHMNMCVQFKSAPRLDPVVHLASALRQILRRSVQDSRSPNTTKRKPWPRAGLSRSASCVDLRTAPVPSSETSAN</sequence>
<evidence type="ECO:0000313" key="3">
    <source>
        <dbReference type="EMBL" id="CAK9871138.1"/>
    </source>
</evidence>
<feature type="region of interest" description="Disordered" evidence="2">
    <location>
        <begin position="169"/>
        <end position="211"/>
    </location>
</feature>
<feature type="coiled-coil region" evidence="1">
    <location>
        <begin position="46"/>
        <end position="73"/>
    </location>
</feature>
<accession>A0ABP1B7Z5</accession>
<dbReference type="PANTHER" id="PTHR33108:SF14">
    <property type="entry name" value="OS01G0745000 PROTEIN"/>
    <property type="match status" value="1"/>
</dbReference>
<evidence type="ECO:0000256" key="2">
    <source>
        <dbReference type="SAM" id="MobiDB-lite"/>
    </source>
</evidence>
<name>A0ABP1B7Z5_9BRYO</name>